<dbReference type="GeneID" id="36583755"/>
<dbReference type="InParanoid" id="A0A2J6STN1"/>
<protein>
    <recommendedName>
        <fullName evidence="3">F-box domain-containing protein</fullName>
    </recommendedName>
</protein>
<dbReference type="RefSeq" id="XP_024731038.1">
    <property type="nucleotide sequence ID" value="XM_024875676.1"/>
</dbReference>
<evidence type="ECO:0000313" key="2">
    <source>
        <dbReference type="Proteomes" id="UP000235371"/>
    </source>
</evidence>
<organism evidence="1 2">
    <name type="scientific">Hyaloscypha bicolor E</name>
    <dbReference type="NCBI Taxonomy" id="1095630"/>
    <lineage>
        <taxon>Eukaryota</taxon>
        <taxon>Fungi</taxon>
        <taxon>Dikarya</taxon>
        <taxon>Ascomycota</taxon>
        <taxon>Pezizomycotina</taxon>
        <taxon>Leotiomycetes</taxon>
        <taxon>Helotiales</taxon>
        <taxon>Hyaloscyphaceae</taxon>
        <taxon>Hyaloscypha</taxon>
        <taxon>Hyaloscypha bicolor</taxon>
    </lineage>
</organism>
<accession>A0A2J6STN1</accession>
<dbReference type="EMBL" id="KZ613866">
    <property type="protein sequence ID" value="PMD54134.1"/>
    <property type="molecule type" value="Genomic_DNA"/>
</dbReference>
<dbReference type="OrthoDB" id="3766406at2759"/>
<dbReference type="AlphaFoldDB" id="A0A2J6STN1"/>
<name>A0A2J6STN1_9HELO</name>
<proteinExistence type="predicted"/>
<sequence length="351" mass="40630">MNYAKRLFVLFRQRIKRFSRYFAVQRPNSLENSLLAKLPTELLQQIANDLPVASAASFSLSCRHILLLIGTQYLENLATSSHETLVFLKLVEHDLQDQIACNSCRKLHRIKNARKYIGYHHLVEPDCLVDDRKARVYGYIHQKFSSTVFKMAMKHHHLFGYDARSRQLLNLLSVESYTHGWRTLVKKQDAECRIKNGSLFTCKRVAFHGTYTAFERGSIRFFEICPHLELESIGRSASLRITSSYHVSRKRSSRLLHCEKSSNTKEGDLCSELQQCRYCRTEYTAGFEYDDGCTIKLTITIWKDLGQGPEAEEWKAHFPLPDRRSFPQPIQFHGGEIASVFQEKGTDLCPR</sequence>
<gene>
    <name evidence="1" type="ORF">K444DRAFT_539965</name>
</gene>
<reference evidence="1 2" key="1">
    <citation type="submission" date="2016-04" db="EMBL/GenBank/DDBJ databases">
        <title>A degradative enzymes factory behind the ericoid mycorrhizal symbiosis.</title>
        <authorList>
            <consortium name="DOE Joint Genome Institute"/>
            <person name="Martino E."/>
            <person name="Morin E."/>
            <person name="Grelet G."/>
            <person name="Kuo A."/>
            <person name="Kohler A."/>
            <person name="Daghino S."/>
            <person name="Barry K."/>
            <person name="Choi C."/>
            <person name="Cichocki N."/>
            <person name="Clum A."/>
            <person name="Copeland A."/>
            <person name="Hainaut M."/>
            <person name="Haridas S."/>
            <person name="Labutti K."/>
            <person name="Lindquist E."/>
            <person name="Lipzen A."/>
            <person name="Khouja H.-R."/>
            <person name="Murat C."/>
            <person name="Ohm R."/>
            <person name="Olson A."/>
            <person name="Spatafora J."/>
            <person name="Veneault-Fourrey C."/>
            <person name="Henrissat B."/>
            <person name="Grigoriev I."/>
            <person name="Martin F."/>
            <person name="Perotto S."/>
        </authorList>
    </citation>
    <scope>NUCLEOTIDE SEQUENCE [LARGE SCALE GENOMIC DNA]</scope>
    <source>
        <strain evidence="1 2">E</strain>
    </source>
</reference>
<dbReference type="Proteomes" id="UP000235371">
    <property type="component" value="Unassembled WGS sequence"/>
</dbReference>
<evidence type="ECO:0008006" key="3">
    <source>
        <dbReference type="Google" id="ProtNLM"/>
    </source>
</evidence>
<evidence type="ECO:0000313" key="1">
    <source>
        <dbReference type="EMBL" id="PMD54134.1"/>
    </source>
</evidence>
<keyword evidence="2" id="KW-1185">Reference proteome</keyword>